<dbReference type="Gene3D" id="3.40.50.1820">
    <property type="entry name" value="alpha/beta hydrolase"/>
    <property type="match status" value="1"/>
</dbReference>
<dbReference type="InterPro" id="IPR050266">
    <property type="entry name" value="AB_hydrolase_sf"/>
</dbReference>
<keyword evidence="4" id="KW-1185">Reference proteome</keyword>
<dbReference type="InterPro" id="IPR029058">
    <property type="entry name" value="AB_hydrolase_fold"/>
</dbReference>
<keyword evidence="3" id="KW-0378">Hydrolase</keyword>
<dbReference type="GO" id="GO:0016787">
    <property type="term" value="F:hydrolase activity"/>
    <property type="evidence" value="ECO:0007669"/>
    <property type="project" value="UniProtKB-KW"/>
</dbReference>
<evidence type="ECO:0000259" key="2">
    <source>
        <dbReference type="Pfam" id="PF12697"/>
    </source>
</evidence>
<evidence type="ECO:0000313" key="4">
    <source>
        <dbReference type="Proteomes" id="UP000465240"/>
    </source>
</evidence>
<dbReference type="Proteomes" id="UP000465240">
    <property type="component" value="Unassembled WGS sequence"/>
</dbReference>
<protein>
    <submittedName>
        <fullName evidence="3">Alpha/beta hydrolase</fullName>
    </submittedName>
</protein>
<dbReference type="PANTHER" id="PTHR43798">
    <property type="entry name" value="MONOACYLGLYCEROL LIPASE"/>
    <property type="match status" value="1"/>
</dbReference>
<gene>
    <name evidence="3" type="ORF">MPRG_08010</name>
</gene>
<dbReference type="Pfam" id="PF12697">
    <property type="entry name" value="Abhydrolase_6"/>
    <property type="match status" value="1"/>
</dbReference>
<proteinExistence type="predicted"/>
<feature type="domain" description="AB hydrolase-1" evidence="2">
    <location>
        <begin position="119"/>
        <end position="363"/>
    </location>
</feature>
<dbReference type="EMBL" id="BLKX01000001">
    <property type="protein sequence ID" value="GFG77525.1"/>
    <property type="molecule type" value="Genomic_DNA"/>
</dbReference>
<evidence type="ECO:0000256" key="1">
    <source>
        <dbReference type="SAM" id="MobiDB-lite"/>
    </source>
</evidence>
<feature type="region of interest" description="Disordered" evidence="1">
    <location>
        <begin position="30"/>
        <end position="75"/>
    </location>
</feature>
<name>A0ABQ1BZM4_9MYCO</name>
<dbReference type="SUPFAM" id="SSF53474">
    <property type="entry name" value="alpha/beta-Hydrolases"/>
    <property type="match status" value="1"/>
</dbReference>
<sequence>MLFPSLCTIVGGMSVSETAPRKTIAATEHRRCQPLPQRKTATASPAKGANPHRHHGLRTADVRPMPDNETPTVRGSACPTWAACGTSGTAFTVGFMPSFSKGASAATREPIHLGSGEPVLLLHPFLLSQSVWEEVAQQLAETGRYEVFAPTMAGHNGGPKAATYFLSSKVLADHVEQQMDELGWQTAHIVGNSLGGWVAFELERRGRARSVVGIAPAGGWTRWAPAKFEVIAKFIIALPVFALAWLFGPRVLHIPFSRRLATYAISASPDVVTERQLSVIIDDVAHCPAYLQLLVKAFLMPGLQELAENEVPAHLVVCQKDRVVPAPRFSRHFTSNLPDDHRVTELDNVGHVPMFEAPGRVTEVIDDFLTECMPHLRAVEPPAS</sequence>
<evidence type="ECO:0000313" key="3">
    <source>
        <dbReference type="EMBL" id="GFG77525.1"/>
    </source>
</evidence>
<dbReference type="InterPro" id="IPR000073">
    <property type="entry name" value="AB_hydrolase_1"/>
</dbReference>
<dbReference type="PANTHER" id="PTHR43798:SF5">
    <property type="entry name" value="MONOACYLGLYCEROL LIPASE ABHD6"/>
    <property type="match status" value="1"/>
</dbReference>
<organism evidence="3 4">
    <name type="scientific">Mycobacterium paragordonae</name>
    <dbReference type="NCBI Taxonomy" id="1389713"/>
    <lineage>
        <taxon>Bacteria</taxon>
        <taxon>Bacillati</taxon>
        <taxon>Actinomycetota</taxon>
        <taxon>Actinomycetes</taxon>
        <taxon>Mycobacteriales</taxon>
        <taxon>Mycobacteriaceae</taxon>
        <taxon>Mycobacterium</taxon>
    </lineage>
</organism>
<reference evidence="3 4" key="1">
    <citation type="journal article" date="2019" name="Emerg. Microbes Infect.">
        <title>Comprehensive subspecies identification of 175 nontuberculous mycobacteria species based on 7547 genomic profiles.</title>
        <authorList>
            <person name="Matsumoto Y."/>
            <person name="Kinjo T."/>
            <person name="Motooka D."/>
            <person name="Nabeya D."/>
            <person name="Jung N."/>
            <person name="Uechi K."/>
            <person name="Horii T."/>
            <person name="Iida T."/>
            <person name="Fujita J."/>
            <person name="Nakamura S."/>
        </authorList>
    </citation>
    <scope>NUCLEOTIDE SEQUENCE [LARGE SCALE GENOMIC DNA]</scope>
    <source>
        <strain evidence="3 4">JCM 18565</strain>
    </source>
</reference>
<comment type="caution">
    <text evidence="3">The sequence shown here is derived from an EMBL/GenBank/DDBJ whole genome shotgun (WGS) entry which is preliminary data.</text>
</comment>
<accession>A0ABQ1BZM4</accession>